<evidence type="ECO:0000313" key="4">
    <source>
        <dbReference type="EMBL" id="OHS94123.1"/>
    </source>
</evidence>
<name>A0A1J4J8V9_9EUKA</name>
<sequence>MGNDQSARRQTHELMYDSFLYAPVISHRTEAEYTSRFVPDDLPQMIATKTHAPLLKTAYRGVWSMDHAKSLGPASRIGQCHVYDSENNSIIIAYGSDIDGKDHNDLWSLNLNTMKWRKIASSLLPPRNYASAVLIGREMYVFGGAVENHFYADLHHINIDTGKCELINCTGEQQPCPRTSPMLFHKDNKIYLWSGFDGRAHGGIYSIKIRQSENTQENNQRTNQENYKENEKENNHGSYLESNQGSYLESNQGSYNGNYQGDYRGCHGNDDELLFEWKRFDSVNTGLAAPTHCHFVGNGSLKGVDKYFVFGGVNGSPITQFIPEKGEFNPFPCIGTIPSTDLTRSTLLPADEYMFLIGGEASIAYMHIFALDVKRKWWFAFHVRPDNNSLSIADGTVNKVGLFMLPREHSAAVVYSPTMRSIFSVMGSRMMEPPPIFKIEIGEALASLHQRSDMLDMIEVSSK</sequence>
<feature type="region of interest" description="Disordered" evidence="3">
    <location>
        <begin position="211"/>
        <end position="240"/>
    </location>
</feature>
<dbReference type="PANTHER" id="PTHR46093">
    <property type="entry name" value="ACYL-COA-BINDING DOMAIN-CONTAINING PROTEIN 5"/>
    <property type="match status" value="1"/>
</dbReference>
<dbReference type="AlphaFoldDB" id="A0A1J4J8V9"/>
<keyword evidence="2" id="KW-0677">Repeat</keyword>
<evidence type="ECO:0000256" key="1">
    <source>
        <dbReference type="ARBA" id="ARBA00022441"/>
    </source>
</evidence>
<dbReference type="GeneID" id="94830727"/>
<dbReference type="EMBL" id="MLAK01001348">
    <property type="protein sequence ID" value="OHS94123.1"/>
    <property type="molecule type" value="Genomic_DNA"/>
</dbReference>
<dbReference type="InterPro" id="IPR015915">
    <property type="entry name" value="Kelch-typ_b-propeller"/>
</dbReference>
<dbReference type="Gene3D" id="2.120.10.80">
    <property type="entry name" value="Kelch-type beta propeller"/>
    <property type="match status" value="1"/>
</dbReference>
<dbReference type="SUPFAM" id="SSF117281">
    <property type="entry name" value="Kelch motif"/>
    <property type="match status" value="1"/>
</dbReference>
<dbReference type="Pfam" id="PF24681">
    <property type="entry name" value="Kelch_KLHDC2_KLHL20_DRC7"/>
    <property type="match status" value="1"/>
</dbReference>
<reference evidence="4" key="1">
    <citation type="submission" date="2016-10" db="EMBL/GenBank/DDBJ databases">
        <authorList>
            <person name="Benchimol M."/>
            <person name="Almeida L.G."/>
            <person name="Vasconcelos A.T."/>
            <person name="Perreira-Neves A."/>
            <person name="Rosa I.A."/>
            <person name="Tasca T."/>
            <person name="Bogo M.R."/>
            <person name="de Souza W."/>
        </authorList>
    </citation>
    <scope>NUCLEOTIDE SEQUENCE [LARGE SCALE GENOMIC DNA]</scope>
    <source>
        <strain evidence="4">K</strain>
    </source>
</reference>
<dbReference type="Proteomes" id="UP000179807">
    <property type="component" value="Unassembled WGS sequence"/>
</dbReference>
<feature type="compositionally biased region" description="Basic and acidic residues" evidence="3">
    <location>
        <begin position="226"/>
        <end position="235"/>
    </location>
</feature>
<dbReference type="OrthoDB" id="10251809at2759"/>
<proteinExistence type="predicted"/>
<evidence type="ECO:0000313" key="5">
    <source>
        <dbReference type="Proteomes" id="UP000179807"/>
    </source>
</evidence>
<protein>
    <submittedName>
        <fullName evidence="4">Kelch motif family protein</fullName>
    </submittedName>
</protein>
<accession>A0A1J4J8V9</accession>
<organism evidence="4 5">
    <name type="scientific">Tritrichomonas foetus</name>
    <dbReference type="NCBI Taxonomy" id="1144522"/>
    <lineage>
        <taxon>Eukaryota</taxon>
        <taxon>Metamonada</taxon>
        <taxon>Parabasalia</taxon>
        <taxon>Tritrichomonadida</taxon>
        <taxon>Tritrichomonadidae</taxon>
        <taxon>Tritrichomonas</taxon>
    </lineage>
</organism>
<gene>
    <name evidence="4" type="ORF">TRFO_11413</name>
</gene>
<evidence type="ECO:0000256" key="3">
    <source>
        <dbReference type="SAM" id="MobiDB-lite"/>
    </source>
</evidence>
<dbReference type="PANTHER" id="PTHR46093:SF18">
    <property type="entry name" value="FIBRONECTIN TYPE-III DOMAIN-CONTAINING PROTEIN"/>
    <property type="match status" value="1"/>
</dbReference>
<keyword evidence="5" id="KW-1185">Reference proteome</keyword>
<comment type="caution">
    <text evidence="4">The sequence shown here is derived from an EMBL/GenBank/DDBJ whole genome shotgun (WGS) entry which is preliminary data.</text>
</comment>
<feature type="compositionally biased region" description="Low complexity" evidence="3">
    <location>
        <begin position="212"/>
        <end position="225"/>
    </location>
</feature>
<keyword evidence="1" id="KW-0880">Kelch repeat</keyword>
<evidence type="ECO:0000256" key="2">
    <source>
        <dbReference type="ARBA" id="ARBA00022737"/>
    </source>
</evidence>
<dbReference type="RefSeq" id="XP_068347260.1">
    <property type="nucleotide sequence ID" value="XM_068496023.1"/>
</dbReference>
<dbReference type="VEuPathDB" id="TrichDB:TRFO_11413"/>